<dbReference type="Pfam" id="PF11162">
    <property type="entry name" value="DUF2946"/>
    <property type="match status" value="1"/>
</dbReference>
<evidence type="ECO:0008006" key="3">
    <source>
        <dbReference type="Google" id="ProtNLM"/>
    </source>
</evidence>
<dbReference type="InterPro" id="IPR021333">
    <property type="entry name" value="DUF2946"/>
</dbReference>
<protein>
    <recommendedName>
        <fullName evidence="3">DUF2946 domain-containing protein</fullName>
    </recommendedName>
</protein>
<accession>A0ABN4HS93</accession>
<dbReference type="RefSeq" id="WP_053195325.1">
    <property type="nucleotide sequence ID" value="NZ_CP011409.1"/>
</dbReference>
<sequence length="116" mass="12285">MPRLLRPVTAWIAIACLAIGSLLPLASMAAAKSSPERAMAICATSASWQSPTGAPGQMAHAHCLYCSGGQPFHLDFPDSNVDAFRAALVYAATPAPQRVSQLQRLREDSWARAPPA</sequence>
<proteinExistence type="predicted"/>
<dbReference type="EMBL" id="CP011409">
    <property type="protein sequence ID" value="AKZ61823.1"/>
    <property type="molecule type" value="Genomic_DNA"/>
</dbReference>
<organism evidence="1 2">
    <name type="scientific">Herbaspirillum hiltneri N3</name>
    <dbReference type="NCBI Taxonomy" id="1262470"/>
    <lineage>
        <taxon>Bacteria</taxon>
        <taxon>Pseudomonadati</taxon>
        <taxon>Pseudomonadota</taxon>
        <taxon>Betaproteobacteria</taxon>
        <taxon>Burkholderiales</taxon>
        <taxon>Oxalobacteraceae</taxon>
        <taxon>Herbaspirillum</taxon>
    </lineage>
</organism>
<evidence type="ECO:0000313" key="2">
    <source>
        <dbReference type="Proteomes" id="UP000063429"/>
    </source>
</evidence>
<reference evidence="2" key="1">
    <citation type="journal article" date="2015" name="Genome Announc.">
        <title>Complete Genome Sequence of Herbaspirillum hiltneri N3 (DSM 17495), Isolated from Surface-Sterilized Wheat Roots.</title>
        <authorList>
            <person name="Guizelini D."/>
            <person name="Saizaki P.M."/>
            <person name="Coimbra N.A."/>
            <person name="Weiss V.A."/>
            <person name="Faoro H."/>
            <person name="Sfeir M.Z."/>
            <person name="Baura V.A."/>
            <person name="Monteiro R.A."/>
            <person name="Chubatsu L.S."/>
            <person name="Souza E.M."/>
            <person name="Cruz L.M."/>
            <person name="Pedrosa F.O."/>
            <person name="Raittz R.T."/>
            <person name="Marchaukoski J.N."/>
            <person name="Steffens M.B."/>
        </authorList>
    </citation>
    <scope>NUCLEOTIDE SEQUENCE [LARGE SCALE GENOMIC DNA]</scope>
    <source>
        <strain evidence="2">N3</strain>
    </source>
</reference>
<name>A0ABN4HS93_9BURK</name>
<gene>
    <name evidence="1" type="ORF">F506_03320</name>
</gene>
<evidence type="ECO:0000313" key="1">
    <source>
        <dbReference type="EMBL" id="AKZ61823.1"/>
    </source>
</evidence>
<dbReference type="Proteomes" id="UP000063429">
    <property type="component" value="Chromosome"/>
</dbReference>
<keyword evidence="2" id="KW-1185">Reference proteome</keyword>